<accession>A0A9D2ZQM6</accession>
<dbReference type="InterPro" id="IPR051910">
    <property type="entry name" value="ComF/GntX_DNA_util-trans"/>
</dbReference>
<comment type="caution">
    <text evidence="1">The sequence shown here is derived from an EMBL/GenBank/DDBJ whole genome shotgun (WGS) entry which is preliminary data.</text>
</comment>
<gene>
    <name evidence="1" type="ORF">H9907_03070</name>
</gene>
<proteinExistence type="predicted"/>
<organism evidence="1 2">
    <name type="scientific">Candidatus Corynebacterium intestinavium</name>
    <dbReference type="NCBI Taxonomy" id="2838531"/>
    <lineage>
        <taxon>Bacteria</taxon>
        <taxon>Bacillati</taxon>
        <taxon>Actinomycetota</taxon>
        <taxon>Actinomycetes</taxon>
        <taxon>Mycobacteriales</taxon>
        <taxon>Corynebacteriaceae</taxon>
        <taxon>Corynebacterium</taxon>
    </lineage>
</organism>
<protein>
    <submittedName>
        <fullName evidence="1">ComF family protein</fullName>
    </submittedName>
</protein>
<evidence type="ECO:0000313" key="2">
    <source>
        <dbReference type="Proteomes" id="UP000823907"/>
    </source>
</evidence>
<sequence>MSAGAWVETAADLLLRNDCMCCGRVAERASRAGGLAGAALCADCALELTVAPQRIDPQVPSVPVFACGPYGGAHRAIVLAAKDHMRAPATKVIGRVWAGAVEYLAAGGELPHPGLRPVVLVPAPTRRAAAKARGGDIVTAAARELARALPGAQVAAIAELDDCAPDAVGLSRLQRRASLAENLRLHRGGVRKLAEFSRLGGEVLIVDDVCTTGATIAQLALALAVRGVPVRAALTACHA</sequence>
<dbReference type="EMBL" id="DWUR01000048">
    <property type="protein sequence ID" value="HJD49085.1"/>
    <property type="molecule type" value="Genomic_DNA"/>
</dbReference>
<dbReference type="PANTHER" id="PTHR47505">
    <property type="entry name" value="DNA UTILIZATION PROTEIN YHGH"/>
    <property type="match status" value="1"/>
</dbReference>
<dbReference type="AlphaFoldDB" id="A0A9D2ZQM6"/>
<name>A0A9D2ZQM6_9CORY</name>
<reference evidence="1" key="2">
    <citation type="submission" date="2021-04" db="EMBL/GenBank/DDBJ databases">
        <authorList>
            <person name="Gilroy R."/>
        </authorList>
    </citation>
    <scope>NUCLEOTIDE SEQUENCE</scope>
    <source>
        <strain evidence="1">5925</strain>
    </source>
</reference>
<evidence type="ECO:0000313" key="1">
    <source>
        <dbReference type="EMBL" id="HJD49085.1"/>
    </source>
</evidence>
<dbReference type="SUPFAM" id="SSF53271">
    <property type="entry name" value="PRTase-like"/>
    <property type="match status" value="1"/>
</dbReference>
<dbReference type="InterPro" id="IPR029057">
    <property type="entry name" value="PRTase-like"/>
</dbReference>
<reference evidence="1" key="1">
    <citation type="journal article" date="2021" name="PeerJ">
        <title>Extensive microbial diversity within the chicken gut microbiome revealed by metagenomics and culture.</title>
        <authorList>
            <person name="Gilroy R."/>
            <person name="Ravi A."/>
            <person name="Getino M."/>
            <person name="Pursley I."/>
            <person name="Horton D.L."/>
            <person name="Alikhan N.F."/>
            <person name="Baker D."/>
            <person name="Gharbi K."/>
            <person name="Hall N."/>
            <person name="Watson M."/>
            <person name="Adriaenssens E.M."/>
            <person name="Foster-Nyarko E."/>
            <person name="Jarju S."/>
            <person name="Secka A."/>
            <person name="Antonio M."/>
            <person name="Oren A."/>
            <person name="Chaudhuri R.R."/>
            <person name="La Ragione R."/>
            <person name="Hildebrand F."/>
            <person name="Pallen M.J."/>
        </authorList>
    </citation>
    <scope>NUCLEOTIDE SEQUENCE</scope>
    <source>
        <strain evidence="1">5925</strain>
    </source>
</reference>
<dbReference type="Gene3D" id="3.40.50.2020">
    <property type="match status" value="1"/>
</dbReference>
<dbReference type="PANTHER" id="PTHR47505:SF1">
    <property type="entry name" value="DNA UTILIZATION PROTEIN YHGH"/>
    <property type="match status" value="1"/>
</dbReference>
<dbReference type="Proteomes" id="UP000823907">
    <property type="component" value="Unassembled WGS sequence"/>
</dbReference>